<evidence type="ECO:0000313" key="1">
    <source>
        <dbReference type="EMBL" id="KAH7999282.1"/>
    </source>
</evidence>
<name>A0ACB8F2J7_9SAUR</name>
<dbReference type="EMBL" id="CM037618">
    <property type="protein sequence ID" value="KAH7999282.1"/>
    <property type="molecule type" value="Genomic_DNA"/>
</dbReference>
<organism evidence="1 2">
    <name type="scientific">Sphaerodactylus townsendi</name>
    <dbReference type="NCBI Taxonomy" id="933632"/>
    <lineage>
        <taxon>Eukaryota</taxon>
        <taxon>Metazoa</taxon>
        <taxon>Chordata</taxon>
        <taxon>Craniata</taxon>
        <taxon>Vertebrata</taxon>
        <taxon>Euteleostomi</taxon>
        <taxon>Lepidosauria</taxon>
        <taxon>Squamata</taxon>
        <taxon>Bifurcata</taxon>
        <taxon>Gekkota</taxon>
        <taxon>Sphaerodactylidae</taxon>
        <taxon>Sphaerodactylus</taxon>
    </lineage>
</organism>
<accession>A0ACB8F2J7</accession>
<gene>
    <name evidence="1" type="ORF">K3G42_008022</name>
</gene>
<proteinExistence type="predicted"/>
<comment type="caution">
    <text evidence="1">The sequence shown here is derived from an EMBL/GenBank/DDBJ whole genome shotgun (WGS) entry which is preliminary data.</text>
</comment>
<protein>
    <submittedName>
        <fullName evidence="1">Uncharacterized protein</fullName>
    </submittedName>
</protein>
<sequence length="164" mass="18318">MAAFGGPLLPMVKPPNRFFDLITTYQEGRDLFIVSSSQAGARKRELLGEREFCSVVQRAQETVRRKLSDLKGQSSPRRVGGVHGPYRLVFTGKNSHTVKNGFIRPEAKSTVGERVAASDVISELKKRKVRLLAELKQRQEACRQKVGEAIEGLSQVLLITPMKR</sequence>
<dbReference type="Proteomes" id="UP000827872">
    <property type="component" value="Linkage Group LG05"/>
</dbReference>
<evidence type="ECO:0000313" key="2">
    <source>
        <dbReference type="Proteomes" id="UP000827872"/>
    </source>
</evidence>
<reference evidence="1" key="1">
    <citation type="submission" date="2021-08" db="EMBL/GenBank/DDBJ databases">
        <title>The first chromosome-level gecko genome reveals the dynamic sex chromosomes of Neotropical dwarf geckos (Sphaerodactylidae: Sphaerodactylus).</title>
        <authorList>
            <person name="Pinto B.J."/>
            <person name="Keating S.E."/>
            <person name="Gamble T."/>
        </authorList>
    </citation>
    <scope>NUCLEOTIDE SEQUENCE</scope>
    <source>
        <strain evidence="1">TG3544</strain>
    </source>
</reference>
<keyword evidence="2" id="KW-1185">Reference proteome</keyword>